<evidence type="ECO:0000313" key="2">
    <source>
        <dbReference type="EMBL" id="KAK7116257.1"/>
    </source>
</evidence>
<proteinExistence type="predicted"/>
<sequence>MMSIHVPFAVTSRCVRRLDSNPEVIVENCDTDKEGATQQSTTQHNEAELSSKRKSEYLMSDGCSESGWIHRDEGDEPLFSQSQHHHNSLLSRTDETYSKNSFTEQEDPLQTQRSQESGILPAARRGLVSLRDLPHPSKLRRKAGTGTRRVRLIDKDQPVEQHIQQLKKKKATYFLKTSPQKNETSLRAETERTDLTVPEDSEVTDVTVSTPNPVPFPTLPSRPEDVGSDTEVASVPPVAIPLTADEDDCWYKTHWKSQPLRPNSGSRKLEE</sequence>
<reference evidence="2 3" key="1">
    <citation type="submission" date="2024-02" db="EMBL/GenBank/DDBJ databases">
        <title>Chromosome-scale genome assembly of the rough periwinkle Littorina saxatilis.</title>
        <authorList>
            <person name="De Jode A."/>
            <person name="Faria R."/>
            <person name="Formenti G."/>
            <person name="Sims Y."/>
            <person name="Smith T.P."/>
            <person name="Tracey A."/>
            <person name="Wood J.M.D."/>
            <person name="Zagrodzka Z.B."/>
            <person name="Johannesson K."/>
            <person name="Butlin R.K."/>
            <person name="Leder E.H."/>
        </authorList>
    </citation>
    <scope>NUCLEOTIDE SEQUENCE [LARGE SCALE GENOMIC DNA]</scope>
    <source>
        <strain evidence="2">Snail1</strain>
        <tissue evidence="2">Muscle</tissue>
    </source>
</reference>
<gene>
    <name evidence="2" type="ORF">V1264_001973</name>
</gene>
<dbReference type="EMBL" id="JBAMIC010000001">
    <property type="protein sequence ID" value="KAK7116257.1"/>
    <property type="molecule type" value="Genomic_DNA"/>
</dbReference>
<name>A0AAN9C2L6_9CAEN</name>
<protein>
    <submittedName>
        <fullName evidence="2">Uncharacterized protein</fullName>
    </submittedName>
</protein>
<feature type="region of interest" description="Disordered" evidence="1">
    <location>
        <begin position="99"/>
        <end position="156"/>
    </location>
</feature>
<accession>A0AAN9C2L6</accession>
<keyword evidence="3" id="KW-1185">Reference proteome</keyword>
<evidence type="ECO:0000313" key="3">
    <source>
        <dbReference type="Proteomes" id="UP001374579"/>
    </source>
</evidence>
<feature type="compositionally biased region" description="Polar residues" evidence="1">
    <location>
        <begin position="99"/>
        <end position="117"/>
    </location>
</feature>
<dbReference type="AlphaFoldDB" id="A0AAN9C2L6"/>
<organism evidence="2 3">
    <name type="scientific">Littorina saxatilis</name>
    <dbReference type="NCBI Taxonomy" id="31220"/>
    <lineage>
        <taxon>Eukaryota</taxon>
        <taxon>Metazoa</taxon>
        <taxon>Spiralia</taxon>
        <taxon>Lophotrochozoa</taxon>
        <taxon>Mollusca</taxon>
        <taxon>Gastropoda</taxon>
        <taxon>Caenogastropoda</taxon>
        <taxon>Littorinimorpha</taxon>
        <taxon>Littorinoidea</taxon>
        <taxon>Littorinidae</taxon>
        <taxon>Littorina</taxon>
    </lineage>
</organism>
<evidence type="ECO:0000256" key="1">
    <source>
        <dbReference type="SAM" id="MobiDB-lite"/>
    </source>
</evidence>
<dbReference type="Proteomes" id="UP001374579">
    <property type="component" value="Unassembled WGS sequence"/>
</dbReference>
<comment type="caution">
    <text evidence="2">The sequence shown here is derived from an EMBL/GenBank/DDBJ whole genome shotgun (WGS) entry which is preliminary data.</text>
</comment>
<feature type="region of interest" description="Disordered" evidence="1">
    <location>
        <begin position="199"/>
        <end position="234"/>
    </location>
</feature>
<feature type="region of interest" description="Disordered" evidence="1">
    <location>
        <begin position="30"/>
        <end position="53"/>
    </location>
</feature>